<dbReference type="Proteomes" id="UP001172101">
    <property type="component" value="Unassembled WGS sequence"/>
</dbReference>
<dbReference type="RefSeq" id="XP_060298314.1">
    <property type="nucleotide sequence ID" value="XM_060433820.1"/>
</dbReference>
<dbReference type="EMBL" id="JAUIRO010000003">
    <property type="protein sequence ID" value="KAK0722390.1"/>
    <property type="molecule type" value="Genomic_DNA"/>
</dbReference>
<sequence>MGTYLVLAIPRMAIPKIDGSSLYSQSGGFEHETLKRLLKGWIVTVPETASTAMNSSAGAAKSRQSSPSADLSSESLREACTSIAPYTAIFFHLFVIFPTLLTEGQEAVLCACRLPSREILMLGCLAGDFCRGLNQEGVACHVILVDRFRRGACDSTYRPGNFLSKPDLKFADIQNGQPPLPLSLGASPPTGLCQKDQIHLRSTLAPSVAPLVFPPLLGNLPSGHAWRRRHEPFLAWWATCTHCMARFRETGRAACHGQKEHTPPSANQLRAHAVRPLQCLPSRCSSDERRCLDAFPPVTAN</sequence>
<evidence type="ECO:0000313" key="2">
    <source>
        <dbReference type="Proteomes" id="UP001172101"/>
    </source>
</evidence>
<gene>
    <name evidence="1" type="ORF">B0T26DRAFT_217387</name>
</gene>
<accession>A0AA40E0E3</accession>
<dbReference type="GeneID" id="85317090"/>
<proteinExistence type="predicted"/>
<protein>
    <submittedName>
        <fullName evidence="1">Uncharacterized protein</fullName>
    </submittedName>
</protein>
<reference evidence="1" key="1">
    <citation type="submission" date="2023-06" db="EMBL/GenBank/DDBJ databases">
        <title>Genome-scale phylogeny and comparative genomics of the fungal order Sordariales.</title>
        <authorList>
            <consortium name="Lawrence Berkeley National Laboratory"/>
            <person name="Hensen N."/>
            <person name="Bonometti L."/>
            <person name="Westerberg I."/>
            <person name="Brannstrom I.O."/>
            <person name="Guillou S."/>
            <person name="Cros-Aarteil S."/>
            <person name="Calhoun S."/>
            <person name="Haridas S."/>
            <person name="Kuo A."/>
            <person name="Mondo S."/>
            <person name="Pangilinan J."/>
            <person name="Riley R."/>
            <person name="LaButti K."/>
            <person name="Andreopoulos B."/>
            <person name="Lipzen A."/>
            <person name="Chen C."/>
            <person name="Yanf M."/>
            <person name="Daum C."/>
            <person name="Ng V."/>
            <person name="Clum A."/>
            <person name="Steindorff A."/>
            <person name="Ohm R."/>
            <person name="Martin F."/>
            <person name="Silar P."/>
            <person name="Natvig D."/>
            <person name="Lalanne C."/>
            <person name="Gautier V."/>
            <person name="Ament-velasquez S.L."/>
            <person name="Kruys A."/>
            <person name="Hutchinson M.I."/>
            <person name="Powell A.J."/>
            <person name="Barry K."/>
            <person name="Miller A.N."/>
            <person name="Grigoriev I.V."/>
            <person name="Debuchy R."/>
            <person name="Gladieux P."/>
            <person name="Thoren M.H."/>
            <person name="Johannesson H."/>
        </authorList>
    </citation>
    <scope>NUCLEOTIDE SEQUENCE</scope>
    <source>
        <strain evidence="1">SMH2392-1A</strain>
    </source>
</reference>
<evidence type="ECO:0000313" key="1">
    <source>
        <dbReference type="EMBL" id="KAK0722390.1"/>
    </source>
</evidence>
<comment type="caution">
    <text evidence="1">The sequence shown here is derived from an EMBL/GenBank/DDBJ whole genome shotgun (WGS) entry which is preliminary data.</text>
</comment>
<dbReference type="AlphaFoldDB" id="A0AA40E0E3"/>
<name>A0AA40E0E3_9PEZI</name>
<organism evidence="1 2">
    <name type="scientific">Lasiosphaeria miniovina</name>
    <dbReference type="NCBI Taxonomy" id="1954250"/>
    <lineage>
        <taxon>Eukaryota</taxon>
        <taxon>Fungi</taxon>
        <taxon>Dikarya</taxon>
        <taxon>Ascomycota</taxon>
        <taxon>Pezizomycotina</taxon>
        <taxon>Sordariomycetes</taxon>
        <taxon>Sordariomycetidae</taxon>
        <taxon>Sordariales</taxon>
        <taxon>Lasiosphaeriaceae</taxon>
        <taxon>Lasiosphaeria</taxon>
    </lineage>
</organism>
<keyword evidence="2" id="KW-1185">Reference proteome</keyword>